<dbReference type="Gene3D" id="1.20.1560.10">
    <property type="entry name" value="ABC transporter type 1, transmembrane domain"/>
    <property type="match status" value="1"/>
</dbReference>
<dbReference type="STRING" id="1341154.FCR2A7T_18340"/>
<dbReference type="InterPro" id="IPR003593">
    <property type="entry name" value="AAA+_ATPase"/>
</dbReference>
<dbReference type="InterPro" id="IPR003439">
    <property type="entry name" value="ABC_transporter-like_ATP-bd"/>
</dbReference>
<comment type="caution">
    <text evidence="10">The sequence shown here is derived from an EMBL/GenBank/DDBJ whole genome shotgun (WGS) entry which is preliminary data.</text>
</comment>
<feature type="transmembrane region" description="Helical" evidence="7">
    <location>
        <begin position="196"/>
        <end position="216"/>
    </location>
</feature>
<keyword evidence="11" id="KW-1185">Reference proteome</keyword>
<dbReference type="PANTHER" id="PTHR43394">
    <property type="entry name" value="ATP-DEPENDENT PERMEASE MDL1, MITOCHONDRIAL"/>
    <property type="match status" value="1"/>
</dbReference>
<keyword evidence="3" id="KW-0547">Nucleotide-binding</keyword>
<dbReference type="SUPFAM" id="SSF52540">
    <property type="entry name" value="P-loop containing nucleoside triphosphate hydrolases"/>
    <property type="match status" value="1"/>
</dbReference>
<dbReference type="InterPro" id="IPR011527">
    <property type="entry name" value="ABC1_TM_dom"/>
</dbReference>
<dbReference type="Gene3D" id="3.40.50.300">
    <property type="entry name" value="P-loop containing nucleotide triphosphate hydrolases"/>
    <property type="match status" value="1"/>
</dbReference>
<gene>
    <name evidence="10" type="ORF">IP98_02624</name>
</gene>
<evidence type="ECO:0000313" key="10">
    <source>
        <dbReference type="EMBL" id="TWI09268.1"/>
    </source>
</evidence>
<sequence length="609" mass="68357">MNSTFFKILRYALPYKKYAFLNIFFNVLYALFSTLSFVMLIPMLNVMFDKTKRVSIEPVYTGITSLPAYSKEYLDYLVTTTSDTKGPEYSLLLMVVLVISMFLLKNIFNYLAMYNVTFLRNGTLKDLRIALYEKVIHLPLSFYSEKRRGDVMIRLTNDVGEVQFSFLSILEIIIKEPLTIAFTIISMFYISTKLTLFVFIFIPLSGLLISLIGKSLKRKSSRVQKEAGIFLSILDETLAGLKIVKSYNAEKSFQGKFNTSAQNLYRFSNSLLNRNNLSTPISEFLGIVVIAILLWFGGNMVLIEKTLEGTEFIAYMGLAYGILTPAKAISKASYTLKGAMAAADRVLEILEQENTITNKPDAIVKTEFEDKISIENINFRYENENVLKNFSLEVPKGKTVALVGQSGSGKSTISNLLTRFYDVQEGSVKVDGIDIKDMEMHSLRALMGLVTQDSILFNDSIKNNILLGKENATDEEIINALKIANAYEFVKDLPEGIETNIGDAGNKLSGGQKQRLSIARAVLKNPPIMILDEATSALDTESERLVQQALENMMQNRTSIVIAHRLSTIQKADTIVVMQKGEIVEQGTHDELLAKNGTYSKLVMMQSFE</sequence>
<protein>
    <submittedName>
        <fullName evidence="10">ATP-binding cassette, subfamily B, MsbA</fullName>
    </submittedName>
</protein>
<keyword evidence="2 7" id="KW-0812">Transmembrane</keyword>
<dbReference type="InterPro" id="IPR036640">
    <property type="entry name" value="ABC1_TM_sf"/>
</dbReference>
<dbReference type="GO" id="GO:0005524">
    <property type="term" value="F:ATP binding"/>
    <property type="evidence" value="ECO:0007669"/>
    <property type="project" value="UniProtKB-KW"/>
</dbReference>
<dbReference type="InterPro" id="IPR017871">
    <property type="entry name" value="ABC_transporter-like_CS"/>
</dbReference>
<dbReference type="PROSITE" id="PS50929">
    <property type="entry name" value="ABC_TM1F"/>
    <property type="match status" value="1"/>
</dbReference>
<dbReference type="SUPFAM" id="SSF90123">
    <property type="entry name" value="ABC transporter transmembrane region"/>
    <property type="match status" value="1"/>
</dbReference>
<dbReference type="OrthoDB" id="9780296at2"/>
<comment type="subcellular location">
    <subcellularLocation>
        <location evidence="1">Cell membrane</location>
        <topology evidence="1">Multi-pass membrane protein</topology>
    </subcellularLocation>
</comment>
<name>V6S092_9FLAO</name>
<feature type="domain" description="ABC transporter" evidence="8">
    <location>
        <begin position="372"/>
        <end position="605"/>
    </location>
</feature>
<dbReference type="PANTHER" id="PTHR43394:SF1">
    <property type="entry name" value="ATP-BINDING CASSETTE SUB-FAMILY B MEMBER 10, MITOCHONDRIAL"/>
    <property type="match status" value="1"/>
</dbReference>
<dbReference type="CDD" id="cd18552">
    <property type="entry name" value="ABC_6TM_MsbA_like"/>
    <property type="match status" value="1"/>
</dbReference>
<evidence type="ECO:0000256" key="3">
    <source>
        <dbReference type="ARBA" id="ARBA00022741"/>
    </source>
</evidence>
<feature type="domain" description="ABC transmembrane type-1" evidence="9">
    <location>
        <begin position="20"/>
        <end position="338"/>
    </location>
</feature>
<feature type="transmembrane region" description="Helical" evidence="7">
    <location>
        <begin position="284"/>
        <end position="303"/>
    </location>
</feature>
<dbReference type="Proteomes" id="UP000319848">
    <property type="component" value="Unassembled WGS sequence"/>
</dbReference>
<dbReference type="RefSeq" id="WP_023570954.1">
    <property type="nucleotide sequence ID" value="NZ_AVBI01000016.1"/>
</dbReference>
<evidence type="ECO:0000259" key="9">
    <source>
        <dbReference type="PROSITE" id="PS50929"/>
    </source>
</evidence>
<evidence type="ECO:0000259" key="8">
    <source>
        <dbReference type="PROSITE" id="PS50893"/>
    </source>
</evidence>
<dbReference type="Pfam" id="PF00005">
    <property type="entry name" value="ABC_tran"/>
    <property type="match status" value="1"/>
</dbReference>
<keyword evidence="4 10" id="KW-0067">ATP-binding</keyword>
<dbReference type="InterPro" id="IPR027417">
    <property type="entry name" value="P-loop_NTPase"/>
</dbReference>
<dbReference type="CDD" id="cd03251">
    <property type="entry name" value="ABCC_MsbA"/>
    <property type="match status" value="1"/>
</dbReference>
<dbReference type="EMBL" id="VLKQ01000013">
    <property type="protein sequence ID" value="TWI09268.1"/>
    <property type="molecule type" value="Genomic_DNA"/>
</dbReference>
<keyword evidence="5 7" id="KW-1133">Transmembrane helix</keyword>
<dbReference type="GO" id="GO:0016887">
    <property type="term" value="F:ATP hydrolysis activity"/>
    <property type="evidence" value="ECO:0007669"/>
    <property type="project" value="InterPro"/>
</dbReference>
<evidence type="ECO:0000256" key="6">
    <source>
        <dbReference type="ARBA" id="ARBA00023136"/>
    </source>
</evidence>
<dbReference type="GO" id="GO:0005886">
    <property type="term" value="C:plasma membrane"/>
    <property type="evidence" value="ECO:0007669"/>
    <property type="project" value="UniProtKB-SubCell"/>
</dbReference>
<proteinExistence type="predicted"/>
<evidence type="ECO:0000313" key="11">
    <source>
        <dbReference type="Proteomes" id="UP000319848"/>
    </source>
</evidence>
<evidence type="ECO:0000256" key="4">
    <source>
        <dbReference type="ARBA" id="ARBA00022840"/>
    </source>
</evidence>
<dbReference type="PROSITE" id="PS50893">
    <property type="entry name" value="ABC_TRANSPORTER_2"/>
    <property type="match status" value="1"/>
</dbReference>
<keyword evidence="6 7" id="KW-0472">Membrane</keyword>
<feature type="transmembrane region" description="Helical" evidence="7">
    <location>
        <begin position="172"/>
        <end position="190"/>
    </location>
</feature>
<evidence type="ECO:0000256" key="2">
    <source>
        <dbReference type="ARBA" id="ARBA00022692"/>
    </source>
</evidence>
<accession>V6S092</accession>
<evidence type="ECO:0000256" key="7">
    <source>
        <dbReference type="SAM" id="Phobius"/>
    </source>
</evidence>
<dbReference type="SMART" id="SM00382">
    <property type="entry name" value="AAA"/>
    <property type="match status" value="1"/>
</dbReference>
<dbReference type="FunFam" id="3.40.50.300:FF:000218">
    <property type="entry name" value="Multidrug ABC transporter ATP-binding protein"/>
    <property type="match status" value="1"/>
</dbReference>
<feature type="transmembrane region" description="Helical" evidence="7">
    <location>
        <begin position="89"/>
        <end position="111"/>
    </location>
</feature>
<dbReference type="GO" id="GO:0015421">
    <property type="term" value="F:ABC-type oligopeptide transporter activity"/>
    <property type="evidence" value="ECO:0007669"/>
    <property type="project" value="TreeGrafter"/>
</dbReference>
<evidence type="ECO:0000256" key="5">
    <source>
        <dbReference type="ARBA" id="ARBA00022989"/>
    </source>
</evidence>
<reference evidence="10 11" key="1">
    <citation type="journal article" date="2015" name="Stand. Genomic Sci.">
        <title>Genomic Encyclopedia of Bacterial and Archaeal Type Strains, Phase III: the genomes of soil and plant-associated and newly described type strains.</title>
        <authorList>
            <person name="Whitman W.B."/>
            <person name="Woyke T."/>
            <person name="Klenk H.P."/>
            <person name="Zhou Y."/>
            <person name="Lilburn T.G."/>
            <person name="Beck B.J."/>
            <person name="De Vos P."/>
            <person name="Vandamme P."/>
            <person name="Eisen J.A."/>
            <person name="Garrity G."/>
            <person name="Hugenholtz P."/>
            <person name="Kyrpides N.C."/>
        </authorList>
    </citation>
    <scope>NUCLEOTIDE SEQUENCE [LARGE SCALE GENOMIC DNA]</scope>
    <source>
        <strain evidence="10 11">CGMCC 1.7270</strain>
    </source>
</reference>
<dbReference type="InterPro" id="IPR039421">
    <property type="entry name" value="Type_1_exporter"/>
</dbReference>
<dbReference type="AlphaFoldDB" id="V6S092"/>
<dbReference type="PROSITE" id="PS00211">
    <property type="entry name" value="ABC_TRANSPORTER_1"/>
    <property type="match status" value="1"/>
</dbReference>
<feature type="transmembrane region" description="Helical" evidence="7">
    <location>
        <begin position="20"/>
        <end position="44"/>
    </location>
</feature>
<organism evidence="10 11">
    <name type="scientific">Flavobacterium cauense R2A-7</name>
    <dbReference type="NCBI Taxonomy" id="1341154"/>
    <lineage>
        <taxon>Bacteria</taxon>
        <taxon>Pseudomonadati</taxon>
        <taxon>Bacteroidota</taxon>
        <taxon>Flavobacteriia</taxon>
        <taxon>Flavobacteriales</taxon>
        <taxon>Flavobacteriaceae</taxon>
        <taxon>Flavobacterium</taxon>
    </lineage>
</organism>
<dbReference type="Pfam" id="PF00664">
    <property type="entry name" value="ABC_membrane"/>
    <property type="match status" value="1"/>
</dbReference>
<evidence type="ECO:0000256" key="1">
    <source>
        <dbReference type="ARBA" id="ARBA00004651"/>
    </source>
</evidence>